<proteinExistence type="predicted"/>
<accession>A0A975QMJ0</accession>
<dbReference type="EMBL" id="CP074403">
    <property type="protein sequence ID" value="QVJ03454.1"/>
    <property type="molecule type" value="Genomic_DNA"/>
</dbReference>
<evidence type="ECO:0000313" key="2">
    <source>
        <dbReference type="Proteomes" id="UP000682416"/>
    </source>
</evidence>
<evidence type="ECO:0000313" key="1">
    <source>
        <dbReference type="EMBL" id="QVJ03454.1"/>
    </source>
</evidence>
<reference evidence="1" key="1">
    <citation type="submission" date="2021-05" db="EMBL/GenBank/DDBJ databases">
        <authorList>
            <person name="Kaiqin L."/>
            <person name="Jian G."/>
        </authorList>
    </citation>
    <scope>NUCLEOTIDE SEQUENCE</scope>
    <source>
        <strain evidence="1">HDS5</strain>
        <plasmid evidence="1">unnamed2</plasmid>
    </source>
</reference>
<name>A0A975QMJ0_9ACTN</name>
<gene>
    <name evidence="1" type="ORF">KGD82_27595</name>
</gene>
<geneLocation type="plasmid" evidence="1 2">
    <name>unnamed2</name>
</geneLocation>
<dbReference type="AlphaFoldDB" id="A0A975QMJ0"/>
<dbReference type="Proteomes" id="UP000682416">
    <property type="component" value="Plasmid unnamed2"/>
</dbReference>
<sequence>MHNHAPAPDLDAVIRRALERARADLPPEGATVQISDETTMREELHGMTVDEAVRGQLTALPPPGAHPRG</sequence>
<keyword evidence="2" id="KW-1185">Reference proteome</keyword>
<organism evidence="1 2">
    <name type="scientific">Nocardiopsis eucommiae</name>
    <dbReference type="NCBI Taxonomy" id="2831970"/>
    <lineage>
        <taxon>Bacteria</taxon>
        <taxon>Bacillati</taxon>
        <taxon>Actinomycetota</taxon>
        <taxon>Actinomycetes</taxon>
        <taxon>Streptosporangiales</taxon>
        <taxon>Nocardiopsidaceae</taxon>
        <taxon>Nocardiopsis</taxon>
    </lineage>
</organism>
<dbReference type="KEGG" id="nec:KGD82_27595"/>
<protein>
    <submittedName>
        <fullName evidence="1">Uncharacterized protein</fullName>
    </submittedName>
</protein>
<keyword evidence="1" id="KW-0614">Plasmid</keyword>